<proteinExistence type="predicted"/>
<dbReference type="Pfam" id="PF01636">
    <property type="entry name" value="APH"/>
    <property type="match status" value="1"/>
</dbReference>
<reference evidence="3" key="1">
    <citation type="submission" date="2016-10" db="EMBL/GenBank/DDBJ databases">
        <authorList>
            <person name="Varghese N."/>
            <person name="Submissions S."/>
        </authorList>
    </citation>
    <scope>NUCLEOTIDE SEQUENCE [LARGE SCALE GENOMIC DNA]</scope>
    <source>
        <strain evidence="3">DSM 26879</strain>
    </source>
</reference>
<name>A0A1I6HH04_9RHOB</name>
<dbReference type="Proteomes" id="UP000199478">
    <property type="component" value="Unassembled WGS sequence"/>
</dbReference>
<dbReference type="AlphaFoldDB" id="A0A1I6HH04"/>
<dbReference type="InterPro" id="IPR011009">
    <property type="entry name" value="Kinase-like_dom_sf"/>
</dbReference>
<feature type="domain" description="Aminoglycoside phosphotransferase" evidence="1">
    <location>
        <begin position="24"/>
        <end position="244"/>
    </location>
</feature>
<sequence>MTDRAEVVGNFLAASKWADWRRHPLAGDASSRRYERLTNDAASVILMDAPRENGATTGAFAQITALLQNAGLCPPAILAHDQTPGIMVLSDLGPDDFASWLMKHPADSLGLYRVATDVLVHLATLPAPDTLIAMTPKVGAQMVEITGEFYASDPIPDLIQEMQTALAALAPTPNTLSLRDFHAENLIWRADQQGLDRVGLLDYQDAFVAPRGYDLASLLRDVRRDIDPALAQEITAYFIAKTRAGPDFVAQLACLGAQRNLRILGVFARLSKVMQKKRYIDLIPRVWAHLMADLRHPALARLQQAVQDTLPTPDEALLIRLRR</sequence>
<dbReference type="InterPro" id="IPR002575">
    <property type="entry name" value="Aminoglycoside_PTrfase"/>
</dbReference>
<accession>A0A1I6HH04</accession>
<dbReference type="RefSeq" id="WP_090201069.1">
    <property type="nucleotide sequence ID" value="NZ_FOYP01000002.1"/>
</dbReference>
<gene>
    <name evidence="2" type="ORF">SAMN04488005_2690</name>
</gene>
<organism evidence="2 3">
    <name type="scientific">Yoonia tamlensis</name>
    <dbReference type="NCBI Taxonomy" id="390270"/>
    <lineage>
        <taxon>Bacteria</taxon>
        <taxon>Pseudomonadati</taxon>
        <taxon>Pseudomonadota</taxon>
        <taxon>Alphaproteobacteria</taxon>
        <taxon>Rhodobacterales</taxon>
        <taxon>Paracoccaceae</taxon>
        <taxon>Yoonia</taxon>
    </lineage>
</organism>
<dbReference type="Gene3D" id="3.90.1200.10">
    <property type="match status" value="1"/>
</dbReference>
<dbReference type="OrthoDB" id="9809275at2"/>
<evidence type="ECO:0000259" key="1">
    <source>
        <dbReference type="Pfam" id="PF01636"/>
    </source>
</evidence>
<dbReference type="SUPFAM" id="SSF56112">
    <property type="entry name" value="Protein kinase-like (PK-like)"/>
    <property type="match status" value="1"/>
</dbReference>
<dbReference type="Gene3D" id="3.30.200.20">
    <property type="entry name" value="Phosphorylase Kinase, domain 1"/>
    <property type="match status" value="1"/>
</dbReference>
<evidence type="ECO:0000313" key="2">
    <source>
        <dbReference type="EMBL" id="SFR53719.1"/>
    </source>
</evidence>
<evidence type="ECO:0000313" key="3">
    <source>
        <dbReference type="Proteomes" id="UP000199478"/>
    </source>
</evidence>
<protein>
    <recommendedName>
        <fullName evidence="1">Aminoglycoside phosphotransferase domain-containing protein</fullName>
    </recommendedName>
</protein>
<dbReference type="EMBL" id="FOYP01000002">
    <property type="protein sequence ID" value="SFR53719.1"/>
    <property type="molecule type" value="Genomic_DNA"/>
</dbReference>
<dbReference type="STRING" id="390270.SAMN04488005_2690"/>
<keyword evidence="3" id="KW-1185">Reference proteome</keyword>